<reference evidence="3" key="2">
    <citation type="submission" date="2015-01" db="EMBL/GenBank/DDBJ databases">
        <title>Evolutionary Origins and Diversification of the Mycorrhizal Mutualists.</title>
        <authorList>
            <consortium name="DOE Joint Genome Institute"/>
            <consortium name="Mycorrhizal Genomics Consortium"/>
            <person name="Kohler A."/>
            <person name="Kuo A."/>
            <person name="Nagy L.G."/>
            <person name="Floudas D."/>
            <person name="Copeland A."/>
            <person name="Barry K.W."/>
            <person name="Cichocki N."/>
            <person name="Veneault-Fourrey C."/>
            <person name="LaButti K."/>
            <person name="Lindquist E.A."/>
            <person name="Lipzen A."/>
            <person name="Lundell T."/>
            <person name="Morin E."/>
            <person name="Murat C."/>
            <person name="Riley R."/>
            <person name="Ohm R."/>
            <person name="Sun H."/>
            <person name="Tunlid A."/>
            <person name="Henrissat B."/>
            <person name="Grigoriev I.V."/>
            <person name="Hibbett D.S."/>
            <person name="Martin F."/>
        </authorList>
    </citation>
    <scope>NUCLEOTIDE SEQUENCE [LARGE SCALE GENOMIC DNA]</scope>
    <source>
        <strain evidence="3">LaAM-08-1</strain>
    </source>
</reference>
<dbReference type="Proteomes" id="UP000054477">
    <property type="component" value="Unassembled WGS sequence"/>
</dbReference>
<accession>A0A0C9X527</accession>
<proteinExistence type="predicted"/>
<reference evidence="2 3" key="1">
    <citation type="submission" date="2014-04" db="EMBL/GenBank/DDBJ databases">
        <authorList>
            <consortium name="DOE Joint Genome Institute"/>
            <person name="Kuo A."/>
            <person name="Kohler A."/>
            <person name="Nagy L.G."/>
            <person name="Floudas D."/>
            <person name="Copeland A."/>
            <person name="Barry K.W."/>
            <person name="Cichocki N."/>
            <person name="Veneault-Fourrey C."/>
            <person name="LaButti K."/>
            <person name="Lindquist E.A."/>
            <person name="Lipzen A."/>
            <person name="Lundell T."/>
            <person name="Morin E."/>
            <person name="Murat C."/>
            <person name="Sun H."/>
            <person name="Tunlid A."/>
            <person name="Henrissat B."/>
            <person name="Grigoriev I.V."/>
            <person name="Hibbett D.S."/>
            <person name="Martin F."/>
            <person name="Nordberg H.P."/>
            <person name="Cantor M.N."/>
            <person name="Hua S.X."/>
        </authorList>
    </citation>
    <scope>NUCLEOTIDE SEQUENCE [LARGE SCALE GENOMIC DNA]</scope>
    <source>
        <strain evidence="2 3">LaAM-08-1</strain>
    </source>
</reference>
<dbReference type="STRING" id="1095629.A0A0C9X527"/>
<dbReference type="HOGENOM" id="CLU_038181_1_0_1"/>
<gene>
    <name evidence="2" type="ORF">K443DRAFT_13365</name>
</gene>
<dbReference type="InterPro" id="IPR045341">
    <property type="entry name" value="DUF6532"/>
</dbReference>
<name>A0A0C9X527_9AGAR</name>
<evidence type="ECO:0000259" key="1">
    <source>
        <dbReference type="Pfam" id="PF20149"/>
    </source>
</evidence>
<dbReference type="EMBL" id="KN838887">
    <property type="protein sequence ID" value="KIJ92746.1"/>
    <property type="molecule type" value="Genomic_DNA"/>
</dbReference>
<evidence type="ECO:0000313" key="3">
    <source>
        <dbReference type="Proteomes" id="UP000054477"/>
    </source>
</evidence>
<feature type="domain" description="DUF6532" evidence="1">
    <location>
        <begin position="20"/>
        <end position="164"/>
    </location>
</feature>
<organism evidence="2 3">
    <name type="scientific">Laccaria amethystina LaAM-08-1</name>
    <dbReference type="NCBI Taxonomy" id="1095629"/>
    <lineage>
        <taxon>Eukaryota</taxon>
        <taxon>Fungi</taxon>
        <taxon>Dikarya</taxon>
        <taxon>Basidiomycota</taxon>
        <taxon>Agaricomycotina</taxon>
        <taxon>Agaricomycetes</taxon>
        <taxon>Agaricomycetidae</taxon>
        <taxon>Agaricales</taxon>
        <taxon>Agaricineae</taxon>
        <taxon>Hydnangiaceae</taxon>
        <taxon>Laccaria</taxon>
    </lineage>
</organism>
<dbReference type="Pfam" id="PF20149">
    <property type="entry name" value="DUF6532"/>
    <property type="match status" value="1"/>
</dbReference>
<dbReference type="AlphaFoldDB" id="A0A0C9X527"/>
<keyword evidence="3" id="KW-1185">Reference proteome</keyword>
<dbReference type="OrthoDB" id="3257342at2759"/>
<protein>
    <recommendedName>
        <fullName evidence="1">DUF6532 domain-containing protein</fullName>
    </recommendedName>
</protein>
<evidence type="ECO:0000313" key="2">
    <source>
        <dbReference type="EMBL" id="KIJ92746.1"/>
    </source>
</evidence>
<sequence length="230" mass="25922">MREVGPESALGPYPVCGLPIKARGSQAHGEAKTKTADLVEVLFGFKTGRNKDTIARNRKKYEYLKHQNGFVFQEDLTDVGGIHKGIYQHPIIQRLINKMWFKNRHNEGIEYEESFNPLPVPAIALMLTIEANIDKWATGIQTDVSFYTDDYRPVYLEHITTLLAFGEHTHKHDLLGRLQCKVYNYGCLHAGAPAAALKNMSTVPISAFADAIKEYEDNSETDDEGDMMYA</sequence>